<dbReference type="InterPro" id="IPR013249">
    <property type="entry name" value="RNA_pol_sigma70_r4_t2"/>
</dbReference>
<evidence type="ECO:0000256" key="2">
    <source>
        <dbReference type="ARBA" id="ARBA00023015"/>
    </source>
</evidence>
<gene>
    <name evidence="6" type="ORF">JF543_12115</name>
</gene>
<organism evidence="6 7">
    <name type="scientific">Microbacterium esteraromaticum</name>
    <dbReference type="NCBI Taxonomy" id="57043"/>
    <lineage>
        <taxon>Bacteria</taxon>
        <taxon>Bacillati</taxon>
        <taxon>Actinomycetota</taxon>
        <taxon>Actinomycetes</taxon>
        <taxon>Micrococcales</taxon>
        <taxon>Microbacteriaceae</taxon>
        <taxon>Microbacterium</taxon>
    </lineage>
</organism>
<comment type="caution">
    <text evidence="6">The sequence shown here is derived from an EMBL/GenBank/DDBJ whole genome shotgun (WGS) entry which is preliminary data.</text>
</comment>
<feature type="domain" description="RNA polymerase sigma factor 70 region 4 type 2" evidence="5">
    <location>
        <begin position="114"/>
        <end position="158"/>
    </location>
</feature>
<dbReference type="PANTHER" id="PTHR43133">
    <property type="entry name" value="RNA POLYMERASE ECF-TYPE SIGMA FACTO"/>
    <property type="match status" value="1"/>
</dbReference>
<evidence type="ECO:0000313" key="6">
    <source>
        <dbReference type="EMBL" id="MBN8206699.1"/>
    </source>
</evidence>
<dbReference type="InterPro" id="IPR013325">
    <property type="entry name" value="RNA_pol_sigma_r2"/>
</dbReference>
<evidence type="ECO:0000256" key="4">
    <source>
        <dbReference type="ARBA" id="ARBA00023163"/>
    </source>
</evidence>
<dbReference type="InterPro" id="IPR036388">
    <property type="entry name" value="WH-like_DNA-bd_sf"/>
</dbReference>
<reference evidence="6" key="1">
    <citation type="submission" date="2020-12" db="EMBL/GenBank/DDBJ databases">
        <title>PHA producing bacteria isolated from mangrove.</title>
        <authorList>
            <person name="Zheng W."/>
            <person name="Yu S."/>
            <person name="Huang Y."/>
        </authorList>
    </citation>
    <scope>NUCLEOTIDE SEQUENCE</scope>
    <source>
        <strain evidence="6">GN8-5</strain>
    </source>
</reference>
<evidence type="ECO:0000256" key="1">
    <source>
        <dbReference type="ARBA" id="ARBA00010641"/>
    </source>
</evidence>
<dbReference type="GO" id="GO:0003677">
    <property type="term" value="F:DNA binding"/>
    <property type="evidence" value="ECO:0007669"/>
    <property type="project" value="InterPro"/>
</dbReference>
<name>A0A939DX80_9MICO</name>
<dbReference type="AlphaFoldDB" id="A0A939DX80"/>
<dbReference type="GO" id="GO:0006352">
    <property type="term" value="P:DNA-templated transcription initiation"/>
    <property type="evidence" value="ECO:0007669"/>
    <property type="project" value="InterPro"/>
</dbReference>
<dbReference type="GO" id="GO:0016987">
    <property type="term" value="F:sigma factor activity"/>
    <property type="evidence" value="ECO:0007669"/>
    <property type="project" value="UniProtKB-KW"/>
</dbReference>
<keyword evidence="4" id="KW-0804">Transcription</keyword>
<dbReference type="SUPFAM" id="SSF88946">
    <property type="entry name" value="Sigma2 domain of RNA polymerase sigma factors"/>
    <property type="match status" value="1"/>
</dbReference>
<dbReference type="Pfam" id="PF08281">
    <property type="entry name" value="Sigma70_r4_2"/>
    <property type="match status" value="1"/>
</dbReference>
<dbReference type="SUPFAM" id="SSF88659">
    <property type="entry name" value="Sigma3 and sigma4 domains of RNA polymerase sigma factors"/>
    <property type="match status" value="1"/>
</dbReference>
<dbReference type="Gene3D" id="1.10.10.10">
    <property type="entry name" value="Winged helix-like DNA-binding domain superfamily/Winged helix DNA-binding domain"/>
    <property type="match status" value="1"/>
</dbReference>
<evidence type="ECO:0000256" key="3">
    <source>
        <dbReference type="ARBA" id="ARBA00023082"/>
    </source>
</evidence>
<keyword evidence="2" id="KW-0805">Transcription regulation</keyword>
<dbReference type="PANTHER" id="PTHR43133:SF25">
    <property type="entry name" value="RNA POLYMERASE SIGMA FACTOR RFAY-RELATED"/>
    <property type="match status" value="1"/>
</dbReference>
<sequence length="179" mass="19830">MRRRRIVLEENRRTFDALVDRFGAAALRHAQRVFMTLEDAQDAVENAFERAWVVVRDGGSVNLSWLLRVIDTSSGDGQTPAPVRQAPALLGEVLRAAASPEGDLRIDLEWVFSGLSIGERHLIELVDMDGWTVATAAKMLGLRQAVARKRLQRARQKLHALLFAAEVGLRAGGEHVRSA</sequence>
<dbReference type="InterPro" id="IPR013324">
    <property type="entry name" value="RNA_pol_sigma_r3/r4-like"/>
</dbReference>
<evidence type="ECO:0000313" key="7">
    <source>
        <dbReference type="Proteomes" id="UP000664385"/>
    </source>
</evidence>
<dbReference type="InterPro" id="IPR039425">
    <property type="entry name" value="RNA_pol_sigma-70-like"/>
</dbReference>
<comment type="similarity">
    <text evidence="1">Belongs to the sigma-70 factor family. ECF subfamily.</text>
</comment>
<evidence type="ECO:0000259" key="5">
    <source>
        <dbReference type="Pfam" id="PF08281"/>
    </source>
</evidence>
<proteinExistence type="inferred from homology"/>
<dbReference type="RefSeq" id="WP_206824509.1">
    <property type="nucleotide sequence ID" value="NZ_CP063379.1"/>
</dbReference>
<keyword evidence="3" id="KW-0731">Sigma factor</keyword>
<dbReference type="Proteomes" id="UP000664385">
    <property type="component" value="Unassembled WGS sequence"/>
</dbReference>
<accession>A0A939DX80</accession>
<dbReference type="Gene3D" id="1.10.1740.10">
    <property type="match status" value="1"/>
</dbReference>
<dbReference type="EMBL" id="JAEMWU010000002">
    <property type="protein sequence ID" value="MBN8206699.1"/>
    <property type="molecule type" value="Genomic_DNA"/>
</dbReference>
<protein>
    <submittedName>
        <fullName evidence="6">Sigma-70 family RNA polymerase sigma factor</fullName>
    </submittedName>
</protein>